<dbReference type="RefSeq" id="WP_074268473.1">
    <property type="nucleotide sequence ID" value="NZ_FSRM01000002.1"/>
</dbReference>
<accession>A0A1N6KBK4</accession>
<proteinExistence type="predicted"/>
<gene>
    <name evidence="1" type="ORF">SAMN05444168_6688</name>
</gene>
<evidence type="ECO:0000313" key="1">
    <source>
        <dbReference type="EMBL" id="SIO53921.1"/>
    </source>
</evidence>
<organism evidence="1 2">
    <name type="scientific">Paraburkholderia phenazinium</name>
    <dbReference type="NCBI Taxonomy" id="60549"/>
    <lineage>
        <taxon>Bacteria</taxon>
        <taxon>Pseudomonadati</taxon>
        <taxon>Pseudomonadota</taxon>
        <taxon>Betaproteobacteria</taxon>
        <taxon>Burkholderiales</taxon>
        <taxon>Burkholderiaceae</taxon>
        <taxon>Paraburkholderia</taxon>
    </lineage>
</organism>
<dbReference type="AlphaFoldDB" id="A0A1N6KBK4"/>
<dbReference type="Pfam" id="PF16157">
    <property type="entry name" value="DUF4865"/>
    <property type="match status" value="1"/>
</dbReference>
<dbReference type="OrthoDB" id="2065010at2"/>
<dbReference type="Proteomes" id="UP000184693">
    <property type="component" value="Unassembled WGS sequence"/>
</dbReference>
<sequence>MFAMQYSHRLPADYDTQIIRERAATRGPLWDDTEGLICKAFALQERNRNGATGNVYASVYLWSDPDAAVRFLMGERFQAVIDAFGRPQIETWLPLDARRGSAQQALSIYREERVVSAATDRKALHAAEIELNREIAARPDTVAVWSAFDLDAWRLIRFTVSSAPADAARNGEVYDVLHLAQPVISRLPR</sequence>
<dbReference type="InterPro" id="IPR032349">
    <property type="entry name" value="DUF4865"/>
</dbReference>
<protein>
    <recommendedName>
        <fullName evidence="3">DUF4865 domain-containing protein</fullName>
    </recommendedName>
</protein>
<reference evidence="1 2" key="1">
    <citation type="submission" date="2016-11" db="EMBL/GenBank/DDBJ databases">
        <authorList>
            <person name="Jaros S."/>
            <person name="Januszkiewicz K."/>
            <person name="Wedrychowicz H."/>
        </authorList>
    </citation>
    <scope>NUCLEOTIDE SEQUENCE [LARGE SCALE GENOMIC DNA]</scope>
    <source>
        <strain evidence="1 2">GAS86</strain>
    </source>
</reference>
<dbReference type="EMBL" id="FSRM01000002">
    <property type="protein sequence ID" value="SIO53921.1"/>
    <property type="molecule type" value="Genomic_DNA"/>
</dbReference>
<name>A0A1N6KBK4_9BURK</name>
<evidence type="ECO:0008006" key="3">
    <source>
        <dbReference type="Google" id="ProtNLM"/>
    </source>
</evidence>
<evidence type="ECO:0000313" key="2">
    <source>
        <dbReference type="Proteomes" id="UP000184693"/>
    </source>
</evidence>